<comment type="catalytic activity">
    <reaction evidence="3">
        <text>L-allo-threonine + NADP(+) = aminoacetone + CO2 + NADPH</text>
        <dbReference type="Rhea" id="RHEA:43524"/>
        <dbReference type="ChEBI" id="CHEBI:16526"/>
        <dbReference type="ChEBI" id="CHEBI:57783"/>
        <dbReference type="ChEBI" id="CHEBI:58320"/>
        <dbReference type="ChEBI" id="CHEBI:58349"/>
        <dbReference type="ChEBI" id="CHEBI:58585"/>
        <dbReference type="EC" id="1.1.1.381"/>
    </reaction>
</comment>
<evidence type="ECO:0000256" key="2">
    <source>
        <dbReference type="ARBA" id="ARBA00023002"/>
    </source>
</evidence>
<dbReference type="PROSITE" id="PS00061">
    <property type="entry name" value="ADH_SHORT"/>
    <property type="match status" value="1"/>
</dbReference>
<dbReference type="GO" id="GO:0016491">
    <property type="term" value="F:oxidoreductase activity"/>
    <property type="evidence" value="ECO:0007669"/>
    <property type="project" value="UniProtKB-KW"/>
</dbReference>
<dbReference type="EMBL" id="JAYXHS010000001">
    <property type="protein sequence ID" value="MEC5384463.1"/>
    <property type="molecule type" value="Genomic_DNA"/>
</dbReference>
<dbReference type="Pfam" id="PF00106">
    <property type="entry name" value="adh_short"/>
    <property type="match status" value="1"/>
</dbReference>
<evidence type="ECO:0000313" key="13">
    <source>
        <dbReference type="Proteomes" id="UP001331561"/>
    </source>
</evidence>
<dbReference type="PANTHER" id="PTHR43086">
    <property type="entry name" value="VERY-LONG-CHAIN 3-OXOOACYL-COA REDUCTASE"/>
    <property type="match status" value="1"/>
</dbReference>
<comment type="caution">
    <text evidence="12">The sequence shown here is derived from an EMBL/GenBank/DDBJ whole genome shotgun (WGS) entry which is preliminary data.</text>
</comment>
<comment type="similarity">
    <text evidence="1 11">Belongs to the short-chain dehydrogenases/reductases (SDR) family.</text>
</comment>
<evidence type="ECO:0000313" key="12">
    <source>
        <dbReference type="EMBL" id="MEC5384463.1"/>
    </source>
</evidence>
<protein>
    <recommendedName>
        <fullName evidence="6">NADP-dependent 3-hydroxy acid dehydrogenase YdfG</fullName>
        <ecNumber evidence="4">1.1.1.298</ecNumber>
        <ecNumber evidence="5">1.1.1.381</ecNumber>
    </recommendedName>
    <alternativeName>
        <fullName evidence="8">L-allo-threonine dehydrogenase</fullName>
    </alternativeName>
    <alternativeName>
        <fullName evidence="7">Malonic semialdehyde reductase</fullName>
    </alternativeName>
</protein>
<proteinExistence type="inferred from homology"/>
<keyword evidence="13" id="KW-1185">Reference proteome</keyword>
<evidence type="ECO:0000256" key="7">
    <source>
        <dbReference type="ARBA" id="ARBA00044271"/>
    </source>
</evidence>
<dbReference type="EC" id="1.1.1.381" evidence="5"/>
<evidence type="ECO:0000256" key="4">
    <source>
        <dbReference type="ARBA" id="ARBA00044050"/>
    </source>
</evidence>
<evidence type="ECO:0000256" key="8">
    <source>
        <dbReference type="ARBA" id="ARBA00044349"/>
    </source>
</evidence>
<evidence type="ECO:0000256" key="10">
    <source>
        <dbReference type="ARBA" id="ARBA00047274"/>
    </source>
</evidence>
<dbReference type="PRINTS" id="PR00081">
    <property type="entry name" value="GDHRDH"/>
</dbReference>
<evidence type="ECO:0000256" key="11">
    <source>
        <dbReference type="RuleBase" id="RU000363"/>
    </source>
</evidence>
<evidence type="ECO:0000256" key="3">
    <source>
        <dbReference type="ARBA" id="ARBA00043812"/>
    </source>
</evidence>
<dbReference type="RefSeq" id="WP_327597441.1">
    <property type="nucleotide sequence ID" value="NZ_JAYXHS010000001.1"/>
</dbReference>
<name>A0ABU6K029_9RHOO</name>
<dbReference type="SUPFAM" id="SSF51735">
    <property type="entry name" value="NAD(P)-binding Rossmann-fold domains"/>
    <property type="match status" value="1"/>
</dbReference>
<dbReference type="Gene3D" id="3.40.50.720">
    <property type="entry name" value="NAD(P)-binding Rossmann-like Domain"/>
    <property type="match status" value="1"/>
</dbReference>
<evidence type="ECO:0000256" key="1">
    <source>
        <dbReference type="ARBA" id="ARBA00006484"/>
    </source>
</evidence>
<evidence type="ECO:0000256" key="5">
    <source>
        <dbReference type="ARBA" id="ARBA00044059"/>
    </source>
</evidence>
<reference evidence="12 13" key="1">
    <citation type="submission" date="2024-01" db="EMBL/GenBank/DDBJ databases">
        <title>Uliginosibacterium soil sp. nov.</title>
        <authorList>
            <person name="Lv Y."/>
        </authorList>
    </citation>
    <scope>NUCLEOTIDE SEQUENCE [LARGE SCALE GENOMIC DNA]</scope>
    <source>
        <strain evidence="12 13">H3</strain>
    </source>
</reference>
<dbReference type="InterPro" id="IPR036291">
    <property type="entry name" value="NAD(P)-bd_dom_sf"/>
</dbReference>
<keyword evidence="2 12" id="KW-0560">Oxidoreductase</keyword>
<sequence>MSNSTNTLNGKALVTGASSGIGATYAERLAQRGHDLVLVARDLSRLEALAARLRDTGVKVDVLQADLTSPADLARVESRLREDADIGVLVNNAGVAVPGKLVDTDVDRVDSMLQLNITAPTRLAHAAAKAFSARGRGAIINIASVTALMPEGFSGTYSGTKAYILNLSQSMSSELHDAGVQVQAVLPGITRTEIWDRSGVGMHGLPAEMIMEVHELVDAALAGFELGEVVTIPSLPDVADWNAFSAARAALQPNLSRAHAATRYGVTQAN</sequence>
<organism evidence="12 13">
    <name type="scientific">Uliginosibacterium silvisoli</name>
    <dbReference type="NCBI Taxonomy" id="3114758"/>
    <lineage>
        <taxon>Bacteria</taxon>
        <taxon>Pseudomonadati</taxon>
        <taxon>Pseudomonadota</taxon>
        <taxon>Betaproteobacteria</taxon>
        <taxon>Rhodocyclales</taxon>
        <taxon>Zoogloeaceae</taxon>
        <taxon>Uliginosibacterium</taxon>
    </lineage>
</organism>
<dbReference type="PANTHER" id="PTHR43086:SF3">
    <property type="entry name" value="NADP-DEPENDENT 3-HYDROXY ACID DEHYDROGENASE YDFG"/>
    <property type="match status" value="1"/>
</dbReference>
<dbReference type="InterPro" id="IPR020904">
    <property type="entry name" value="Sc_DH/Rdtase_CS"/>
</dbReference>
<dbReference type="Proteomes" id="UP001331561">
    <property type="component" value="Unassembled WGS sequence"/>
</dbReference>
<evidence type="ECO:0000256" key="9">
    <source>
        <dbReference type="ARBA" id="ARBA00045650"/>
    </source>
</evidence>
<dbReference type="PIRSF" id="PIRSF000126">
    <property type="entry name" value="11-beta-HSD1"/>
    <property type="match status" value="1"/>
</dbReference>
<comment type="function">
    <text evidence="9">NADP-dependent dehydrogenase with broad substrate specificity acting on 3-hydroxy acids. Catalyzes the NADP-dependent oxidation of L-allo-threonine to L-2-amino-3-keto-butyrate, which is spontaneously decarboxylated into aminoacetone. Also acts on D-threonine, L-serine, D-serine, D-3-hydroxyisobutyrate, L-3-hydroxyisobutyrate, D-glycerate and L-glycerate. Able to catalyze the reduction of the malonic semialdehyde to 3-hydroxypropionic acid. YdfG is apparently supplementing RutE, the presumed malonic semialdehyde reductase involved in pyrimidine degradation since both are able to detoxify malonic semialdehyde.</text>
</comment>
<dbReference type="EC" id="1.1.1.298" evidence="4"/>
<evidence type="ECO:0000256" key="6">
    <source>
        <dbReference type="ARBA" id="ARBA00044065"/>
    </source>
</evidence>
<accession>A0ABU6K029</accession>
<comment type="catalytic activity">
    <reaction evidence="10">
        <text>3-hydroxypropanoate + NADP(+) = 3-oxopropanoate + NADPH + H(+)</text>
        <dbReference type="Rhea" id="RHEA:26438"/>
        <dbReference type="ChEBI" id="CHEBI:15378"/>
        <dbReference type="ChEBI" id="CHEBI:16510"/>
        <dbReference type="ChEBI" id="CHEBI:33190"/>
        <dbReference type="ChEBI" id="CHEBI:57783"/>
        <dbReference type="ChEBI" id="CHEBI:58349"/>
        <dbReference type="EC" id="1.1.1.298"/>
    </reaction>
</comment>
<gene>
    <name evidence="12" type="ORF">VVD49_01940</name>
</gene>
<dbReference type="PRINTS" id="PR00080">
    <property type="entry name" value="SDRFAMILY"/>
</dbReference>
<dbReference type="InterPro" id="IPR002347">
    <property type="entry name" value="SDR_fam"/>
</dbReference>